<proteinExistence type="predicted"/>
<dbReference type="AlphaFoldDB" id="A0AAF5CZN3"/>
<evidence type="ECO:0000256" key="1">
    <source>
        <dbReference type="SAM" id="Phobius"/>
    </source>
</evidence>
<organism evidence="2 3">
    <name type="scientific">Strongyloides stercoralis</name>
    <name type="common">Threadworm</name>
    <dbReference type="NCBI Taxonomy" id="6248"/>
    <lineage>
        <taxon>Eukaryota</taxon>
        <taxon>Metazoa</taxon>
        <taxon>Ecdysozoa</taxon>
        <taxon>Nematoda</taxon>
        <taxon>Chromadorea</taxon>
        <taxon>Rhabditida</taxon>
        <taxon>Tylenchina</taxon>
        <taxon>Panagrolaimomorpha</taxon>
        <taxon>Strongyloidoidea</taxon>
        <taxon>Strongyloididae</taxon>
        <taxon>Strongyloides</taxon>
    </lineage>
</organism>
<feature type="transmembrane region" description="Helical" evidence="1">
    <location>
        <begin position="12"/>
        <end position="36"/>
    </location>
</feature>
<protein>
    <submittedName>
        <fullName evidence="3">Bacterial toxin 23 domain-containing protein</fullName>
    </submittedName>
</protein>
<keyword evidence="1" id="KW-0472">Membrane</keyword>
<sequence length="277" mass="31022">LKSALEINVILIYMYLNKLFFFLILLFYNEVCGGLFDQSIRRRIKRDGKLSTRWISRKGGIDIPITLRSVITCLTAGINEAFCLGPRINLFEPRKLVATEKVGHFFGYRDGVDLRMLENAGIYGISEGNTEVGHRIGATVADRGTEFGAGQHIFNYYKDNLGGVVEADNNGFGLDLGYRGAAADDKVKIQATLFGITVGNPQGDIANPPFMPGSRYRAPTSYYFRNLVSGNTARLANSQPQTRDQWYRSQFYNYGDEYRTPKERACPWCYASGISGK</sequence>
<evidence type="ECO:0000313" key="3">
    <source>
        <dbReference type="WBParaSite" id="TCONS_00004211.p1"/>
    </source>
</evidence>
<accession>A0AAF5CZN3</accession>
<keyword evidence="1" id="KW-1133">Transmembrane helix</keyword>
<keyword evidence="2" id="KW-1185">Reference proteome</keyword>
<reference evidence="3" key="1">
    <citation type="submission" date="2024-02" db="UniProtKB">
        <authorList>
            <consortium name="WormBaseParasite"/>
        </authorList>
    </citation>
    <scope>IDENTIFICATION</scope>
</reference>
<dbReference type="WBParaSite" id="TCONS_00004211.p1">
    <property type="protein sequence ID" value="TCONS_00004211.p1"/>
    <property type="gene ID" value="XLOC_001343"/>
</dbReference>
<dbReference type="Proteomes" id="UP000035681">
    <property type="component" value="Unplaced"/>
</dbReference>
<keyword evidence="1" id="KW-0812">Transmembrane</keyword>
<evidence type="ECO:0000313" key="2">
    <source>
        <dbReference type="Proteomes" id="UP000035681"/>
    </source>
</evidence>
<name>A0AAF5CZN3_STRER</name>